<dbReference type="InterPro" id="IPR051027">
    <property type="entry name" value="bZIP_transcription_factors"/>
</dbReference>
<evidence type="ECO:0000256" key="2">
    <source>
        <dbReference type="ARBA" id="ARBA00023015"/>
    </source>
</evidence>
<organism evidence="8 9">
    <name type="scientific">Kwoniella newhampshirensis</name>
    <dbReference type="NCBI Taxonomy" id="1651941"/>
    <lineage>
        <taxon>Eukaryota</taxon>
        <taxon>Fungi</taxon>
        <taxon>Dikarya</taxon>
        <taxon>Basidiomycota</taxon>
        <taxon>Agaricomycotina</taxon>
        <taxon>Tremellomycetes</taxon>
        <taxon>Tremellales</taxon>
        <taxon>Cryptococcaceae</taxon>
        <taxon>Kwoniella</taxon>
    </lineage>
</organism>
<dbReference type="SMART" id="SM00338">
    <property type="entry name" value="BRLZ"/>
    <property type="match status" value="1"/>
</dbReference>
<keyword evidence="9" id="KW-1185">Reference proteome</keyword>
<dbReference type="EMBL" id="JBCAWK010000001">
    <property type="protein sequence ID" value="KAK8869502.1"/>
    <property type="molecule type" value="Genomic_DNA"/>
</dbReference>
<reference evidence="8 9" key="1">
    <citation type="journal article" date="2024" name="bioRxiv">
        <title>Comparative genomics of Cryptococcus and Kwoniella reveals pathogenesis evolution and contrasting karyotype dynamics via intercentromeric recombination or chromosome fusion.</title>
        <authorList>
            <person name="Coelho M.A."/>
            <person name="David-Palma M."/>
            <person name="Shea T."/>
            <person name="Bowers K."/>
            <person name="McGinley-Smith S."/>
            <person name="Mohammad A.W."/>
            <person name="Gnirke A."/>
            <person name="Yurkov A.M."/>
            <person name="Nowrousian M."/>
            <person name="Sun S."/>
            <person name="Cuomo C.A."/>
            <person name="Heitman J."/>
        </authorList>
    </citation>
    <scope>NUCLEOTIDE SEQUENCE [LARGE SCALE GENOMIC DNA]</scope>
    <source>
        <strain evidence="8 9">CBS 13917</strain>
    </source>
</reference>
<keyword evidence="3" id="KW-0804">Transcription</keyword>
<comment type="caution">
    <text evidence="8">The sequence shown here is derived from an EMBL/GenBank/DDBJ whole genome shotgun (WGS) entry which is preliminary data.</text>
</comment>
<feature type="compositionally biased region" description="Low complexity" evidence="6">
    <location>
        <begin position="8"/>
        <end position="33"/>
    </location>
</feature>
<feature type="compositionally biased region" description="Basic and acidic residues" evidence="6">
    <location>
        <begin position="64"/>
        <end position="79"/>
    </location>
</feature>
<dbReference type="KEGG" id="kne:92177327"/>
<protein>
    <recommendedName>
        <fullName evidence="7">BZIP domain-containing protein</fullName>
    </recommendedName>
</protein>
<dbReference type="AlphaFoldDB" id="A0AAW0Z5L3"/>
<dbReference type="InterPro" id="IPR021755">
    <property type="entry name" value="TF_Aft1_HRA"/>
</dbReference>
<dbReference type="CDD" id="cd14687">
    <property type="entry name" value="bZIP_ATF2"/>
    <property type="match status" value="1"/>
</dbReference>
<evidence type="ECO:0000256" key="1">
    <source>
        <dbReference type="ARBA" id="ARBA00004123"/>
    </source>
</evidence>
<dbReference type="SUPFAM" id="SSF57959">
    <property type="entry name" value="Leucine zipper domain"/>
    <property type="match status" value="1"/>
</dbReference>
<proteinExistence type="predicted"/>
<keyword evidence="5" id="KW-0175">Coiled coil</keyword>
<feature type="compositionally biased region" description="Polar residues" evidence="6">
    <location>
        <begin position="34"/>
        <end position="47"/>
    </location>
</feature>
<feature type="compositionally biased region" description="Polar residues" evidence="6">
    <location>
        <begin position="419"/>
        <end position="431"/>
    </location>
</feature>
<gene>
    <name evidence="8" type="ORF">IAR55_000067</name>
</gene>
<dbReference type="PANTHER" id="PTHR19304">
    <property type="entry name" value="CYCLIC-AMP RESPONSE ELEMENT BINDING PROTEIN"/>
    <property type="match status" value="1"/>
</dbReference>
<feature type="region of interest" description="Disordered" evidence="6">
    <location>
        <begin position="343"/>
        <end position="371"/>
    </location>
</feature>
<feature type="compositionally biased region" description="Pro residues" evidence="6">
    <location>
        <begin position="349"/>
        <end position="369"/>
    </location>
</feature>
<dbReference type="GO" id="GO:0003700">
    <property type="term" value="F:DNA-binding transcription factor activity"/>
    <property type="evidence" value="ECO:0007669"/>
    <property type="project" value="InterPro"/>
</dbReference>
<feature type="coiled-coil region" evidence="5">
    <location>
        <begin position="527"/>
        <end position="554"/>
    </location>
</feature>
<keyword evidence="2" id="KW-0805">Transcription regulation</keyword>
<dbReference type="Gene3D" id="1.20.5.170">
    <property type="match status" value="1"/>
</dbReference>
<dbReference type="Pfam" id="PF00170">
    <property type="entry name" value="bZIP_1"/>
    <property type="match status" value="1"/>
</dbReference>
<dbReference type="Pfam" id="PF11786">
    <property type="entry name" value="Aft1_HRA"/>
    <property type="match status" value="1"/>
</dbReference>
<sequence length="581" mass="61092">MAAVAQAPSMLPSTSSSSGSVPPRPTSSASTSRKQTQAESTTISRNASGDRAPVTIKLTESTPVEEKGEVKKENGDGHSPKSATISRAPTAQPGSEHDEQNPQRPPIRPIPAVRSRFDQEPNPFEQSFSHSAHHSNSSTSDRTTPPRGTDATSTRHNALPPLSSLTSPAAADPSQFPWLASHSLRSGPLSPAMLAGPQNGHPPQQTTNRPNSGSEANGHAAEGAFESTQFRTGFTPGTGSGFTPGYNSFMGPGLGALAMPSPNTTAFLNSITNSTPLGEGSEVAAAANAVMPPPGGHIHPPSAIPPHLQPQHAMGHPNPQNEVPQETITPNTLSALTGVFGEMSRAAPGPQPGPPFYAPNMGPPHPVPVQMPHVDYAQQSANAASQAANGLFLLSQAHHELSKREEAEGAPPIGKRAVSGQSGNGKAQNGAGQKRKSDVGAGGRPPAAKKGKKNSASNALATPPKSGKQEETSPNFSSMMDSDDDEDGKMGGSQSGRHETEEDKRKNFLERNRQAALKCRQRKKAWLNELQSKVEGLTIDNERLQQTVQSMHEEVGRLTAILMQHRDCGLGIPTPYGRPIR</sequence>
<dbReference type="InterPro" id="IPR046347">
    <property type="entry name" value="bZIP_sf"/>
</dbReference>
<evidence type="ECO:0000256" key="4">
    <source>
        <dbReference type="ARBA" id="ARBA00023242"/>
    </source>
</evidence>
<name>A0AAW0Z5L3_9TREE</name>
<dbReference type="InterPro" id="IPR004827">
    <property type="entry name" value="bZIP"/>
</dbReference>
<feature type="region of interest" description="Disordered" evidence="6">
    <location>
        <begin position="304"/>
        <end position="326"/>
    </location>
</feature>
<evidence type="ECO:0000256" key="6">
    <source>
        <dbReference type="SAM" id="MobiDB-lite"/>
    </source>
</evidence>
<evidence type="ECO:0000259" key="7">
    <source>
        <dbReference type="PROSITE" id="PS50217"/>
    </source>
</evidence>
<evidence type="ECO:0000313" key="9">
    <source>
        <dbReference type="Proteomes" id="UP001388673"/>
    </source>
</evidence>
<feature type="compositionally biased region" description="Polar residues" evidence="6">
    <location>
        <begin position="81"/>
        <end position="93"/>
    </location>
</feature>
<dbReference type="PROSITE" id="PS50217">
    <property type="entry name" value="BZIP"/>
    <property type="match status" value="1"/>
</dbReference>
<evidence type="ECO:0000256" key="3">
    <source>
        <dbReference type="ARBA" id="ARBA00023163"/>
    </source>
</evidence>
<accession>A0AAW0Z5L3</accession>
<feature type="region of interest" description="Disordered" evidence="6">
    <location>
        <begin position="399"/>
        <end position="509"/>
    </location>
</feature>
<feature type="region of interest" description="Disordered" evidence="6">
    <location>
        <begin position="1"/>
        <end position="219"/>
    </location>
</feature>
<feature type="compositionally biased region" description="Low complexity" evidence="6">
    <location>
        <begin position="127"/>
        <end position="140"/>
    </location>
</feature>
<keyword evidence="4" id="KW-0539">Nucleus</keyword>
<dbReference type="Proteomes" id="UP001388673">
    <property type="component" value="Unassembled WGS sequence"/>
</dbReference>
<comment type="subcellular location">
    <subcellularLocation>
        <location evidence="1">Nucleus</location>
    </subcellularLocation>
</comment>
<evidence type="ECO:0000313" key="8">
    <source>
        <dbReference type="EMBL" id="KAK8869502.1"/>
    </source>
</evidence>
<evidence type="ECO:0000256" key="5">
    <source>
        <dbReference type="SAM" id="Coils"/>
    </source>
</evidence>
<dbReference type="GO" id="GO:0005634">
    <property type="term" value="C:nucleus"/>
    <property type="evidence" value="ECO:0007669"/>
    <property type="project" value="UniProtKB-SubCell"/>
</dbReference>
<feature type="compositionally biased region" description="Polar residues" evidence="6">
    <location>
        <begin position="201"/>
        <end position="215"/>
    </location>
</feature>
<dbReference type="GeneID" id="92177327"/>
<feature type="compositionally biased region" description="Basic and acidic residues" evidence="6">
    <location>
        <begin position="496"/>
        <end position="509"/>
    </location>
</feature>
<feature type="domain" description="BZIP" evidence="7">
    <location>
        <begin position="502"/>
        <end position="565"/>
    </location>
</feature>
<dbReference type="RefSeq" id="XP_066805748.1">
    <property type="nucleotide sequence ID" value="XM_066943206.1"/>
</dbReference>